<dbReference type="PANTHER" id="PTHR21041">
    <property type="entry name" value="DENDRITIC CELL-SPECIFIC TRANSMEMBRANE PROTEIN"/>
    <property type="match status" value="1"/>
</dbReference>
<dbReference type="InterPro" id="IPR058842">
    <property type="entry name" value="DCST1_C"/>
</dbReference>
<feature type="domain" description="E3 ubiquitin-protein ligase DCST1-like C-terminal" evidence="7">
    <location>
        <begin position="722"/>
        <end position="763"/>
    </location>
</feature>
<evidence type="ECO:0000256" key="2">
    <source>
        <dbReference type="ARBA" id="ARBA00022692"/>
    </source>
</evidence>
<dbReference type="Proteomes" id="UP001359485">
    <property type="component" value="Unassembled WGS sequence"/>
</dbReference>
<comment type="subcellular location">
    <subcellularLocation>
        <location evidence="1">Membrane</location>
        <topology evidence="1">Multi-pass membrane protein</topology>
    </subcellularLocation>
</comment>
<feature type="transmembrane region" description="Helical" evidence="5">
    <location>
        <begin position="180"/>
        <end position="198"/>
    </location>
</feature>
<accession>A0ABR1AXT4</accession>
<reference evidence="8 9" key="1">
    <citation type="submission" date="2023-09" db="EMBL/GenBank/DDBJ databases">
        <title>Genomes of two closely related lineages of the louse Polyplax serrata with different host specificities.</title>
        <authorList>
            <person name="Martinu J."/>
            <person name="Tarabai H."/>
            <person name="Stefka J."/>
            <person name="Hypsa V."/>
        </authorList>
    </citation>
    <scope>NUCLEOTIDE SEQUENCE [LARGE SCALE GENOMIC DNA]</scope>
    <source>
        <strain evidence="8">98ZLc_SE</strain>
    </source>
</reference>
<feature type="transmembrane region" description="Helical" evidence="5">
    <location>
        <begin position="205"/>
        <end position="231"/>
    </location>
</feature>
<protein>
    <recommendedName>
        <fullName evidence="10">Dendritic cell-specific transmembrane protein-like domain-containing protein</fullName>
    </recommendedName>
</protein>
<feature type="domain" description="Dendritic cell-specific transmembrane protein-like" evidence="6">
    <location>
        <begin position="479"/>
        <end position="668"/>
    </location>
</feature>
<dbReference type="Pfam" id="PF26037">
    <property type="entry name" value="zf-RING_DCST1_C"/>
    <property type="match status" value="1"/>
</dbReference>
<keyword evidence="2 5" id="KW-0812">Transmembrane</keyword>
<feature type="transmembrane region" description="Helical" evidence="5">
    <location>
        <begin position="155"/>
        <end position="174"/>
    </location>
</feature>
<gene>
    <name evidence="8" type="ORF">RUM44_003192</name>
</gene>
<evidence type="ECO:0000259" key="7">
    <source>
        <dbReference type="Pfam" id="PF26037"/>
    </source>
</evidence>
<dbReference type="EMBL" id="JAWJWF010000007">
    <property type="protein sequence ID" value="KAK6631020.1"/>
    <property type="molecule type" value="Genomic_DNA"/>
</dbReference>
<keyword evidence="9" id="KW-1185">Reference proteome</keyword>
<feature type="transmembrane region" description="Helical" evidence="5">
    <location>
        <begin position="446"/>
        <end position="464"/>
    </location>
</feature>
<evidence type="ECO:0008006" key="10">
    <source>
        <dbReference type="Google" id="ProtNLM"/>
    </source>
</evidence>
<evidence type="ECO:0000256" key="1">
    <source>
        <dbReference type="ARBA" id="ARBA00004141"/>
    </source>
</evidence>
<proteinExistence type="predicted"/>
<evidence type="ECO:0000313" key="8">
    <source>
        <dbReference type="EMBL" id="KAK6631020.1"/>
    </source>
</evidence>
<dbReference type="Pfam" id="PF26039">
    <property type="entry name" value="Dcst2"/>
    <property type="match status" value="1"/>
</dbReference>
<dbReference type="Pfam" id="PF07782">
    <property type="entry name" value="DC_STAMP"/>
    <property type="match status" value="1"/>
</dbReference>
<evidence type="ECO:0000313" key="9">
    <source>
        <dbReference type="Proteomes" id="UP001359485"/>
    </source>
</evidence>
<feature type="transmembrane region" description="Helical" evidence="5">
    <location>
        <begin position="535"/>
        <end position="558"/>
    </location>
</feature>
<evidence type="ECO:0000256" key="4">
    <source>
        <dbReference type="ARBA" id="ARBA00023136"/>
    </source>
</evidence>
<evidence type="ECO:0000256" key="3">
    <source>
        <dbReference type="ARBA" id="ARBA00022989"/>
    </source>
</evidence>
<dbReference type="PANTHER" id="PTHR21041:SF9">
    <property type="entry name" value="DENDRITIC CELL-SPECIFIC TRANSMEMBRANE PROTEIN-LIKE DOMAIN-CONTAINING PROTEIN"/>
    <property type="match status" value="1"/>
</dbReference>
<dbReference type="InterPro" id="IPR012858">
    <property type="entry name" value="DC_STAMP-like"/>
</dbReference>
<comment type="caution">
    <text evidence="8">The sequence shown here is derived from an EMBL/GenBank/DDBJ whole genome shotgun (WGS) entry which is preliminary data.</text>
</comment>
<evidence type="ECO:0000256" key="5">
    <source>
        <dbReference type="SAM" id="Phobius"/>
    </source>
</evidence>
<keyword evidence="3 5" id="KW-1133">Transmembrane helix</keyword>
<sequence length="965" mass="110749">MKPHCSVVSDFRPEKTCHQKVEIRKDPVPDERGGQLELVISELCFVAKNPTAACNNFIYIKKKIIIFSFDLLMAHFIRILRTQKLSKKLIEYEGIKLVSVPLDENEGRRWRQVEIENKYLGEIGVLKSFLGFIELSLSSLDVEDKNTKDKCECELLSGGILLTFVFFFLLYLGVSFSLRRVTYFCILSGVLLSLGLAFSKKIRCFILLLLPVFFSKQGRQAVMAYALFLAFTGPAKNTMLNMRTLSDSLDCGQEMVKGTLTQVTEIIETPLKSARGTFQRMERALKESTGIVHSFTMETKKIITGIASWVRLGANWMDNVVAQSNRIIGTPFQRCLRGFEDAVKECKAKMFVMDSMCHVVHVFRFLCHAVKGLDFMLRCNDGIVYDLIVSVHENLMLLSAAVMDSLHITLEFSSPCDSKRVDVKLVPSSSKTILQKISSKIEKLQSIFNVFGFMFGFLFLLVLFKVYDYKYRYMTSDSYDNIYLSNYIINLDKNRGRDGRETVMPLEPRETNKYGMPLTLRVLDSEKSRSTQSMFLLTLASFKIISFLICDYSLYWILLSTYEAGRSVFDNVQGSSVKLRVEGRGVLSDFYRHLGKIIQVPQNPSIRAPLHCLPDPAPPDTGCYLQIVFLLCLCWILTVAEPYGLRLRNVVMSHYYPKRARERAVWLYNNILRSRSSFLRFARRQLKRKYHIADRRSGGIFNGRKFGSIFVPQTCIEGKANCCTLCRAKVSSKEQLKQCKAPDCTGLYCYICFDKLENACSVNRHPMDYKAATDLSEEIDSSEDDCDMSEMTIKDSSKTKYYVENETFLTFKEGAVNRSEDNVRLGDIHGECRSDGNQLKAKLIDALKTRIRRLEREKKMRSLMKKSGDYGPVKKRLRKVIFRLKRNRSDSEITHKILKCRSGLSSSRAKSHVSFELNNKNEETQEWGHLFKVKMELRNKVQLLKEKRNSSDTFGEGFSLKSRHV</sequence>
<dbReference type="InterPro" id="IPR051856">
    <property type="entry name" value="CSR-E3_Ligase_Protein"/>
</dbReference>
<name>A0ABR1AXT4_POLSC</name>
<evidence type="ECO:0000259" key="6">
    <source>
        <dbReference type="Pfam" id="PF07782"/>
    </source>
</evidence>
<keyword evidence="4 5" id="KW-0472">Membrane</keyword>
<organism evidence="8 9">
    <name type="scientific">Polyplax serrata</name>
    <name type="common">Common mouse louse</name>
    <dbReference type="NCBI Taxonomy" id="468196"/>
    <lineage>
        <taxon>Eukaryota</taxon>
        <taxon>Metazoa</taxon>
        <taxon>Ecdysozoa</taxon>
        <taxon>Arthropoda</taxon>
        <taxon>Hexapoda</taxon>
        <taxon>Insecta</taxon>
        <taxon>Pterygota</taxon>
        <taxon>Neoptera</taxon>
        <taxon>Paraneoptera</taxon>
        <taxon>Psocodea</taxon>
        <taxon>Troctomorpha</taxon>
        <taxon>Phthiraptera</taxon>
        <taxon>Anoplura</taxon>
        <taxon>Polyplacidae</taxon>
        <taxon>Polyplax</taxon>
    </lineage>
</organism>